<reference evidence="1" key="2">
    <citation type="submission" date="2018-05" db="EMBL/GenBank/DDBJ databases">
        <title>OgluRS3 (Oryza glumaepatula Reference Sequence Version 3).</title>
        <authorList>
            <person name="Zhang J."/>
            <person name="Kudrna D."/>
            <person name="Lee S."/>
            <person name="Talag J."/>
            <person name="Welchert J."/>
            <person name="Wing R.A."/>
        </authorList>
    </citation>
    <scope>NUCLEOTIDE SEQUENCE [LARGE SCALE GENOMIC DNA]</scope>
</reference>
<accession>A0A0E0BQK8</accession>
<organism evidence="1">
    <name type="scientific">Oryza glumipatula</name>
    <dbReference type="NCBI Taxonomy" id="40148"/>
    <lineage>
        <taxon>Eukaryota</taxon>
        <taxon>Viridiplantae</taxon>
        <taxon>Streptophyta</taxon>
        <taxon>Embryophyta</taxon>
        <taxon>Tracheophyta</taxon>
        <taxon>Spermatophyta</taxon>
        <taxon>Magnoliopsida</taxon>
        <taxon>Liliopsida</taxon>
        <taxon>Poales</taxon>
        <taxon>Poaceae</taxon>
        <taxon>BOP clade</taxon>
        <taxon>Oryzoideae</taxon>
        <taxon>Oryzeae</taxon>
        <taxon>Oryzinae</taxon>
        <taxon>Oryza</taxon>
    </lineage>
</organism>
<dbReference type="HOGENOM" id="CLU_2835291_0_0_1"/>
<name>A0A0E0BQK8_9ORYZ</name>
<reference evidence="1" key="1">
    <citation type="submission" date="2015-04" db="UniProtKB">
        <authorList>
            <consortium name="EnsemblPlants"/>
        </authorList>
    </citation>
    <scope>IDENTIFICATION</scope>
</reference>
<keyword evidence="2" id="KW-1185">Reference proteome</keyword>
<proteinExistence type="predicted"/>
<evidence type="ECO:0000313" key="2">
    <source>
        <dbReference type="Proteomes" id="UP000026961"/>
    </source>
</evidence>
<sequence>MPTRSAHFFPRARGLLLAASVYPDDVVNGGGGGVNALMSDKLRVLVDAVIMHYEQVVPSQELRHQV</sequence>
<protein>
    <submittedName>
        <fullName evidence="1">Uncharacterized protein</fullName>
    </submittedName>
</protein>
<dbReference type="AlphaFoldDB" id="A0A0E0BQK8"/>
<dbReference type="Proteomes" id="UP000026961">
    <property type="component" value="Chromosome 12"/>
</dbReference>
<evidence type="ECO:0000313" key="1">
    <source>
        <dbReference type="EnsemblPlants" id="OGLUM12G07730.1"/>
    </source>
</evidence>
<dbReference type="EnsemblPlants" id="OGLUM12G07730.1">
    <property type="protein sequence ID" value="OGLUM12G07730.1"/>
    <property type="gene ID" value="OGLUM12G07730"/>
</dbReference>
<dbReference type="Gramene" id="OGLUM12G07730.1">
    <property type="protein sequence ID" value="OGLUM12G07730.1"/>
    <property type="gene ID" value="OGLUM12G07730"/>
</dbReference>